<dbReference type="SMART" id="SM00198">
    <property type="entry name" value="SCP"/>
    <property type="match status" value="1"/>
</dbReference>
<feature type="signal peptide" evidence="1">
    <location>
        <begin position="1"/>
        <end position="17"/>
    </location>
</feature>
<organism evidence="3">
    <name type="scientific">Tityus obscurus</name>
    <name type="common">Amazonian scorpion</name>
    <name type="synonym">Tityus cambridgei</name>
    <dbReference type="NCBI Taxonomy" id="1221240"/>
    <lineage>
        <taxon>Eukaryota</taxon>
        <taxon>Metazoa</taxon>
        <taxon>Ecdysozoa</taxon>
        <taxon>Arthropoda</taxon>
        <taxon>Chelicerata</taxon>
        <taxon>Arachnida</taxon>
        <taxon>Scorpiones</taxon>
        <taxon>Buthida</taxon>
        <taxon>Buthoidea</taxon>
        <taxon>Buthidae</taxon>
        <taxon>Tityus</taxon>
    </lineage>
</organism>
<dbReference type="EMBL" id="GEMQ01000077">
    <property type="protein sequence ID" value="JAT91112.1"/>
    <property type="molecule type" value="Transcribed_RNA"/>
</dbReference>
<dbReference type="Pfam" id="PF00188">
    <property type="entry name" value="CAP"/>
    <property type="match status" value="1"/>
</dbReference>
<reference evidence="3" key="1">
    <citation type="submission" date="2015-08" db="EMBL/GenBank/DDBJ databases">
        <title>Proteomic endorsed transcriptomic profile of the venom gland from Tityus obscurus.</title>
        <authorList>
            <person name="Oliveira U.C."/>
            <person name="Nishiyama M.Y.Jr."/>
            <person name="Santos M.B."/>
            <person name="Silva A.P."/>
            <person name="Chalkidis H.M."/>
            <person name="Imberg A.S."/>
            <person name="Candido D.M."/>
            <person name="Yamanouye N."/>
            <person name="Dorce V.A."/>
            <person name="Junqueira-de-Azevedo I.L."/>
        </authorList>
    </citation>
    <scope>NUCLEOTIDE SEQUENCE</scope>
    <source>
        <tissue evidence="3">Telson</tissue>
    </source>
</reference>
<feature type="chain" id="PRO_5009115631" evidence="1">
    <location>
        <begin position="18"/>
        <end position="187"/>
    </location>
</feature>
<dbReference type="CDD" id="cd05380">
    <property type="entry name" value="CAP_euk"/>
    <property type="match status" value="1"/>
</dbReference>
<dbReference type="SUPFAM" id="SSF55797">
    <property type="entry name" value="PR-1-like"/>
    <property type="match status" value="1"/>
</dbReference>
<dbReference type="InterPro" id="IPR035940">
    <property type="entry name" value="CAP_sf"/>
</dbReference>
<dbReference type="InterPro" id="IPR014044">
    <property type="entry name" value="CAP_dom"/>
</dbReference>
<accession>A0A1E1WVU3</accession>
<dbReference type="Gene3D" id="3.40.33.10">
    <property type="entry name" value="CAP"/>
    <property type="match status" value="1"/>
</dbReference>
<feature type="domain" description="SCP" evidence="2">
    <location>
        <begin position="48"/>
        <end position="171"/>
    </location>
</feature>
<evidence type="ECO:0000259" key="2">
    <source>
        <dbReference type="SMART" id="SM00198"/>
    </source>
</evidence>
<dbReference type="AlphaFoldDB" id="A0A1E1WVU3"/>
<name>A0A1E1WVU3_TITOB</name>
<sequence length="187" mass="21737">MWTHLLIWVLLTHSLNSECDKKYSDITVDHSMCKPKNETCQFMRPGSNQNKTILSTHNMVRNTLSSVKTEKFSVATNMLKMEWDDELYQIAAKYVRQCVEKPDCPKCHQTGGTHVEQNFAVVNYDNPNELGPAERFQSIIIQWADELLNVTNLEIIRHFKSSESPKKNLGKHISSIDVQSWMRFYEL</sequence>
<evidence type="ECO:0000313" key="3">
    <source>
        <dbReference type="EMBL" id="JAT91112.1"/>
    </source>
</evidence>
<protein>
    <submittedName>
        <fullName evidence="3">Putative cysteine-rich protein</fullName>
    </submittedName>
</protein>
<keyword evidence="1" id="KW-0732">Signal</keyword>
<evidence type="ECO:0000256" key="1">
    <source>
        <dbReference type="SAM" id="SignalP"/>
    </source>
</evidence>
<proteinExistence type="predicted"/>